<feature type="region of interest" description="Disordered" evidence="7">
    <location>
        <begin position="1"/>
        <end position="28"/>
    </location>
</feature>
<keyword evidence="3" id="KW-0808">Transferase</keyword>
<evidence type="ECO:0000256" key="2">
    <source>
        <dbReference type="ARBA" id="ARBA00006706"/>
    </source>
</evidence>
<evidence type="ECO:0000256" key="5">
    <source>
        <dbReference type="ARBA" id="ARBA00022842"/>
    </source>
</evidence>
<dbReference type="GO" id="GO:0046872">
    <property type="term" value="F:metal ion binding"/>
    <property type="evidence" value="ECO:0007669"/>
    <property type="project" value="UniProtKB-KW"/>
</dbReference>
<accession>A0A812TII0</accession>
<keyword evidence="9" id="KW-1185">Reference proteome</keyword>
<keyword evidence="4" id="KW-0479">Metal-binding</keyword>
<dbReference type="PANTHER" id="PTHR12001:SF69">
    <property type="entry name" value="ALL TRANS-POLYPRENYL-DIPHOSPHATE SYNTHASE PDSS1"/>
    <property type="match status" value="1"/>
</dbReference>
<dbReference type="InterPro" id="IPR000092">
    <property type="entry name" value="Polyprenyl_synt"/>
</dbReference>
<evidence type="ECO:0000256" key="7">
    <source>
        <dbReference type="SAM" id="MobiDB-lite"/>
    </source>
</evidence>
<feature type="compositionally biased region" description="Basic and acidic residues" evidence="7">
    <location>
        <begin position="13"/>
        <end position="28"/>
    </location>
</feature>
<evidence type="ECO:0000313" key="8">
    <source>
        <dbReference type="EMBL" id="CAE7534646.1"/>
    </source>
</evidence>
<dbReference type="GO" id="GO:0004659">
    <property type="term" value="F:prenyltransferase activity"/>
    <property type="evidence" value="ECO:0007669"/>
    <property type="project" value="InterPro"/>
</dbReference>
<dbReference type="EMBL" id="CAJNDS010002584">
    <property type="protein sequence ID" value="CAE7534646.1"/>
    <property type="molecule type" value="Genomic_DNA"/>
</dbReference>
<evidence type="ECO:0000313" key="9">
    <source>
        <dbReference type="Proteomes" id="UP000604046"/>
    </source>
</evidence>
<evidence type="ECO:0000256" key="4">
    <source>
        <dbReference type="ARBA" id="ARBA00022723"/>
    </source>
</evidence>
<dbReference type="SUPFAM" id="SSF48576">
    <property type="entry name" value="Terpenoid synthases"/>
    <property type="match status" value="2"/>
</dbReference>
<dbReference type="GO" id="GO:0008299">
    <property type="term" value="P:isoprenoid biosynthetic process"/>
    <property type="evidence" value="ECO:0007669"/>
    <property type="project" value="UniProtKB-KW"/>
</dbReference>
<dbReference type="CDD" id="cd00385">
    <property type="entry name" value="Isoprenoid_Biosyn_C1"/>
    <property type="match status" value="1"/>
</dbReference>
<dbReference type="InterPro" id="IPR033749">
    <property type="entry name" value="Polyprenyl_synt_CS"/>
</dbReference>
<dbReference type="OrthoDB" id="435319at2759"/>
<keyword evidence="5" id="KW-0460">Magnesium</keyword>
<evidence type="ECO:0000256" key="3">
    <source>
        <dbReference type="ARBA" id="ARBA00022679"/>
    </source>
</evidence>
<proteinExistence type="inferred from homology"/>
<evidence type="ECO:0000256" key="6">
    <source>
        <dbReference type="ARBA" id="ARBA00023229"/>
    </source>
</evidence>
<dbReference type="PANTHER" id="PTHR12001">
    <property type="entry name" value="GERANYLGERANYL PYROPHOSPHATE SYNTHASE"/>
    <property type="match status" value="1"/>
</dbReference>
<dbReference type="GO" id="GO:1901663">
    <property type="term" value="P:quinone biosynthetic process"/>
    <property type="evidence" value="ECO:0007669"/>
    <property type="project" value="UniProtKB-ARBA"/>
</dbReference>
<comment type="cofactor">
    <cofactor evidence="1">
        <name>Mg(2+)</name>
        <dbReference type="ChEBI" id="CHEBI:18420"/>
    </cofactor>
</comment>
<protein>
    <submittedName>
        <fullName evidence="8">PreA protein</fullName>
    </submittedName>
</protein>
<evidence type="ECO:0000256" key="1">
    <source>
        <dbReference type="ARBA" id="ARBA00001946"/>
    </source>
</evidence>
<comment type="similarity">
    <text evidence="2">Belongs to the FPP/GGPP synthase family.</text>
</comment>
<dbReference type="SFLD" id="SFLDS00005">
    <property type="entry name" value="Isoprenoid_Synthase_Type_I"/>
    <property type="match status" value="1"/>
</dbReference>
<dbReference type="AlphaFoldDB" id="A0A812TII0"/>
<dbReference type="Gene3D" id="1.10.600.10">
    <property type="entry name" value="Farnesyl Diphosphate Synthase"/>
    <property type="match status" value="2"/>
</dbReference>
<comment type="caution">
    <text evidence="8">The sequence shown here is derived from an EMBL/GenBank/DDBJ whole genome shotgun (WGS) entry which is preliminary data.</text>
</comment>
<dbReference type="Pfam" id="PF00348">
    <property type="entry name" value="polyprenyl_synt"/>
    <property type="match status" value="2"/>
</dbReference>
<dbReference type="PROSITE" id="PS00444">
    <property type="entry name" value="POLYPRENYL_SYNTHASE_2"/>
    <property type="match status" value="1"/>
</dbReference>
<keyword evidence="6" id="KW-0414">Isoprene biosynthesis</keyword>
<name>A0A812TII0_9DINO</name>
<dbReference type="Proteomes" id="UP000604046">
    <property type="component" value="Unassembled WGS sequence"/>
</dbReference>
<organism evidence="8 9">
    <name type="scientific">Symbiodinium natans</name>
    <dbReference type="NCBI Taxonomy" id="878477"/>
    <lineage>
        <taxon>Eukaryota</taxon>
        <taxon>Sar</taxon>
        <taxon>Alveolata</taxon>
        <taxon>Dinophyceae</taxon>
        <taxon>Suessiales</taxon>
        <taxon>Symbiodiniaceae</taxon>
        <taxon>Symbiodinium</taxon>
    </lineage>
</organism>
<dbReference type="CDD" id="cd00685">
    <property type="entry name" value="Trans_IPPS_HT"/>
    <property type="match status" value="1"/>
</dbReference>
<gene>
    <name evidence="8" type="primary">preA</name>
    <name evidence="8" type="ORF">SNAT2548_LOCUS29962</name>
</gene>
<reference evidence="8" key="1">
    <citation type="submission" date="2021-02" db="EMBL/GenBank/DDBJ databases">
        <authorList>
            <person name="Dougan E. K."/>
            <person name="Rhodes N."/>
            <person name="Thang M."/>
            <person name="Chan C."/>
        </authorList>
    </citation>
    <scope>NUCLEOTIDE SEQUENCE</scope>
</reference>
<dbReference type="InterPro" id="IPR008949">
    <property type="entry name" value="Isoprenoid_synthase_dom_sf"/>
</dbReference>
<sequence>MLNAFETPVRVRAGRDGPLPRRRDVRQNPRLDAAAARGAALTLAVAWQSGRLGKICRAKGFSRRRWSTAAQEMRQEPISALAGKAGKKSVIVTDLIAQSFIKIFNNAFLNTIERVREPHLLNVVANLRNFAARVPLKYRGSIEKALKTEGFLSFLLSRAAVSLLCAKATLPPQSSESAISKEHEELATVVEELYIAAMLHAEDQWDLELKADGKTFMAVATSFVKHLADPAPLKTPNIQAALLGLDANPLIWTRYGLDLLGISLDLSLSRSEGVAASQAADRRKVSLLGGDSLYATAQWAMAKLHSRPCRKLIAKTIAAYSDGQLRKRELLWNLDLTVKQYLEIEQVAGVAAFFGASTACAAFVNNVSNEIAQQMAEFGSDIGLVVGLLKDVRTVGMRSALKLGRISAPIIFAMQQDPRLRELLSGRLSEGASDFEEALRRVKEGGMMPTIRLVNKLGSRAAARLECLEESEEKEALLTLVQGVSCLPLMEQAGDEAVDDLIGPTEATDAESRIFDMKVANLRLRAELQRIRSCEKRSRDRLDSIQQVARGVELRAPSRPAPKGLGLEFDSQEIEWLLMRGLERRAPLPDQLDLESLLSCIAEGQEEVQCRLLGLSEAAQSQKLKYAVQEVFSSGGKRLRPALCLLVHSMLDDSSTSLRRTASRTPQMAADPAQGAAYDKVLVLATAIEIIHTASLVHDDILDDADTRRQQQTMHRIFGPDVAVLSGDFLFAHASGLIESLEDDEVTRLVSLVIEEFGYGEMSQSAKRFDTQVSLFNYLKKSFYKTASLLAAACRASAVLTGPPGEVCDVLYSYGFYLGLAFQIADDVLDFVGSGEELGKPTGQDLREGNLTAPVILCLHGNEDLGMTPAPGSKELARIIQRRFSQEGDLERALQLIEEGDGVQRAYALAEKMANKALEALSLVAPADTDARRALAGLTRWAVKRSS</sequence>